<sequence length="61" mass="6782">MLAQLFLGLSTFITGIVLVAIGTDFGRIINVTVGVIAGSVFILLGMARLKYVWVNWRDRER</sequence>
<reference evidence="3" key="1">
    <citation type="submission" date="2016-10" db="EMBL/GenBank/DDBJ databases">
        <authorList>
            <person name="Varghese N."/>
            <person name="Submissions S."/>
        </authorList>
    </citation>
    <scope>NUCLEOTIDE SEQUENCE [LARGE SCALE GENOMIC DNA]</scope>
    <source>
        <strain evidence="3">DSM 23256</strain>
    </source>
</reference>
<feature type="transmembrane region" description="Helical" evidence="1">
    <location>
        <begin position="28"/>
        <end position="49"/>
    </location>
</feature>
<dbReference type="OrthoDB" id="1684061at2"/>
<gene>
    <name evidence="2" type="ORF">SAMN05660235_01580</name>
</gene>
<keyword evidence="1" id="KW-0472">Membrane</keyword>
<dbReference type="STRING" id="1123285.SAMN05660235_01580"/>
<name>A0A1G7L1D4_9FIRM</name>
<accession>A0A1G7L1D4</accession>
<evidence type="ECO:0000313" key="2">
    <source>
        <dbReference type="EMBL" id="SDF43181.1"/>
    </source>
</evidence>
<evidence type="ECO:0000313" key="3">
    <source>
        <dbReference type="Proteomes" id="UP000243333"/>
    </source>
</evidence>
<proteinExistence type="predicted"/>
<dbReference type="EMBL" id="FNBU01000010">
    <property type="protein sequence ID" value="SDF43181.1"/>
    <property type="molecule type" value="Genomic_DNA"/>
</dbReference>
<keyword evidence="1" id="KW-0812">Transmembrane</keyword>
<evidence type="ECO:0000256" key="1">
    <source>
        <dbReference type="SAM" id="Phobius"/>
    </source>
</evidence>
<keyword evidence="3" id="KW-1185">Reference proteome</keyword>
<organism evidence="2 3">
    <name type="scientific">Sporolituus thermophilus DSM 23256</name>
    <dbReference type="NCBI Taxonomy" id="1123285"/>
    <lineage>
        <taxon>Bacteria</taxon>
        <taxon>Bacillati</taxon>
        <taxon>Bacillota</taxon>
        <taxon>Negativicutes</taxon>
        <taxon>Selenomonadales</taxon>
        <taxon>Sporomusaceae</taxon>
        <taxon>Sporolituus</taxon>
    </lineage>
</organism>
<dbReference type="AlphaFoldDB" id="A0A1G7L1D4"/>
<keyword evidence="1" id="KW-1133">Transmembrane helix</keyword>
<dbReference type="Proteomes" id="UP000243333">
    <property type="component" value="Unassembled WGS sequence"/>
</dbReference>
<feature type="transmembrane region" description="Helical" evidence="1">
    <location>
        <begin position="5"/>
        <end position="22"/>
    </location>
</feature>
<dbReference type="RefSeq" id="WP_093689704.1">
    <property type="nucleotide sequence ID" value="NZ_FNBU01000010.1"/>
</dbReference>
<protein>
    <submittedName>
        <fullName evidence="2">Uncharacterized protein</fullName>
    </submittedName>
</protein>